<evidence type="ECO:0000313" key="1">
    <source>
        <dbReference type="EMBL" id="MDJ1506439.1"/>
    </source>
</evidence>
<keyword evidence="2" id="KW-1185">Reference proteome</keyword>
<gene>
    <name evidence="1" type="ORF">QNI22_37665</name>
</gene>
<dbReference type="AlphaFoldDB" id="A0AAE3RD88"/>
<reference evidence="1" key="1">
    <citation type="submission" date="2023-05" db="EMBL/GenBank/DDBJ databases">
        <authorList>
            <person name="Zhang X."/>
        </authorList>
    </citation>
    <scope>NUCLEOTIDE SEQUENCE</scope>
    <source>
        <strain evidence="1">BD1B2-1</strain>
    </source>
</reference>
<dbReference type="Proteomes" id="UP001232063">
    <property type="component" value="Unassembled WGS sequence"/>
</dbReference>
<accession>A0AAE3RD88</accession>
<protein>
    <submittedName>
        <fullName evidence="1">BON domain-containing protein</fullName>
    </submittedName>
</protein>
<comment type="caution">
    <text evidence="1">The sequence shown here is derived from an EMBL/GenBank/DDBJ whole genome shotgun (WGS) entry which is preliminary data.</text>
</comment>
<proteinExistence type="predicted"/>
<sequence>MQIQKDVMDQLRWNPLLNAAEIGVAVKNGIVTLSVRPFIAVLQLMPAESILK</sequence>
<dbReference type="RefSeq" id="WP_419836269.1">
    <property type="nucleotide sequence ID" value="NZ_JASJOU010000022.1"/>
</dbReference>
<dbReference type="EMBL" id="JASJOU010000022">
    <property type="protein sequence ID" value="MDJ1506439.1"/>
    <property type="molecule type" value="Genomic_DNA"/>
</dbReference>
<name>A0AAE3RD88_9BACT</name>
<evidence type="ECO:0000313" key="2">
    <source>
        <dbReference type="Proteomes" id="UP001232063"/>
    </source>
</evidence>
<organism evidence="1 2">
    <name type="scientific">Xanthocytophaga agilis</name>
    <dbReference type="NCBI Taxonomy" id="3048010"/>
    <lineage>
        <taxon>Bacteria</taxon>
        <taxon>Pseudomonadati</taxon>
        <taxon>Bacteroidota</taxon>
        <taxon>Cytophagia</taxon>
        <taxon>Cytophagales</taxon>
        <taxon>Rhodocytophagaceae</taxon>
        <taxon>Xanthocytophaga</taxon>
    </lineage>
</organism>